<dbReference type="STRING" id="1842727.RD110_18795"/>
<dbReference type="KEGG" id="rhy:RD110_18795"/>
<evidence type="ECO:0000313" key="1">
    <source>
        <dbReference type="EMBL" id="APW39003.1"/>
    </source>
</evidence>
<proteinExistence type="predicted"/>
<dbReference type="RefSeq" id="WP_076201045.1">
    <property type="nucleotide sequence ID" value="NZ_CP019236.1"/>
</dbReference>
<reference evidence="1 2" key="1">
    <citation type="submission" date="2017-01" db="EMBL/GenBank/DDBJ databases">
        <authorList>
            <person name="Mah S.A."/>
            <person name="Swanson W.J."/>
            <person name="Moy G.W."/>
            <person name="Vacquier V.D."/>
        </authorList>
    </citation>
    <scope>NUCLEOTIDE SEQUENCE [LARGE SCALE GENOMIC DNA]</scope>
    <source>
        <strain evidence="1 2">DCY110</strain>
    </source>
</reference>
<accession>A0A1P8JZ24</accession>
<sequence>MKTDTNNQALREIDLLLGQPGAGTNDPQITVSAVKDLIAGAGSDYRAMFNAAVSSLAQISDALGIDPEEAACANGNSLILEAIARKNDALLSALKR</sequence>
<evidence type="ECO:0000313" key="2">
    <source>
        <dbReference type="Proteomes" id="UP000186609"/>
    </source>
</evidence>
<dbReference type="Proteomes" id="UP000186609">
    <property type="component" value="Chromosome"/>
</dbReference>
<protein>
    <submittedName>
        <fullName evidence="1">Uncharacterized protein</fullName>
    </submittedName>
</protein>
<gene>
    <name evidence="1" type="ORF">RD110_18795</name>
</gene>
<dbReference type="AlphaFoldDB" id="A0A1P8JZ24"/>
<name>A0A1P8JZ24_9BURK</name>
<organism evidence="1 2">
    <name type="scientific">Rhodoferax koreensis</name>
    <dbReference type="NCBI Taxonomy" id="1842727"/>
    <lineage>
        <taxon>Bacteria</taxon>
        <taxon>Pseudomonadati</taxon>
        <taxon>Pseudomonadota</taxon>
        <taxon>Betaproteobacteria</taxon>
        <taxon>Burkholderiales</taxon>
        <taxon>Comamonadaceae</taxon>
        <taxon>Rhodoferax</taxon>
    </lineage>
</organism>
<keyword evidence="2" id="KW-1185">Reference proteome</keyword>
<dbReference type="EMBL" id="CP019236">
    <property type="protein sequence ID" value="APW39003.1"/>
    <property type="molecule type" value="Genomic_DNA"/>
</dbReference>